<reference evidence="5" key="1">
    <citation type="journal article" date="2019" name="Int. J. Syst. Evol. Microbiol.">
        <title>The Global Catalogue of Microorganisms (GCM) 10K type strain sequencing project: providing services to taxonomists for standard genome sequencing and annotation.</title>
        <authorList>
            <consortium name="The Broad Institute Genomics Platform"/>
            <consortium name="The Broad Institute Genome Sequencing Center for Infectious Disease"/>
            <person name="Wu L."/>
            <person name="Ma J."/>
        </authorList>
    </citation>
    <scope>NUCLEOTIDE SEQUENCE [LARGE SCALE GENOMIC DNA]</scope>
    <source>
        <strain evidence="5">JCM 18055</strain>
    </source>
</reference>
<feature type="region of interest" description="Disordered" evidence="1">
    <location>
        <begin position="1"/>
        <end position="97"/>
    </location>
</feature>
<evidence type="ECO:0000313" key="4">
    <source>
        <dbReference type="EMBL" id="GAA4710943.1"/>
    </source>
</evidence>
<evidence type="ECO:0000256" key="2">
    <source>
        <dbReference type="SAM" id="Phobius"/>
    </source>
</evidence>
<keyword evidence="5" id="KW-1185">Reference proteome</keyword>
<organism evidence="4 5">
    <name type="scientific">Pseudonocardia yuanmonensis</name>
    <dbReference type="NCBI Taxonomy" id="1095914"/>
    <lineage>
        <taxon>Bacteria</taxon>
        <taxon>Bacillati</taxon>
        <taxon>Actinomycetota</taxon>
        <taxon>Actinomycetes</taxon>
        <taxon>Pseudonocardiales</taxon>
        <taxon>Pseudonocardiaceae</taxon>
        <taxon>Pseudonocardia</taxon>
    </lineage>
</organism>
<keyword evidence="2" id="KW-0812">Transmembrane</keyword>
<protein>
    <recommendedName>
        <fullName evidence="3">DUF8017 domain-containing protein</fullName>
    </recommendedName>
</protein>
<keyword evidence="2" id="KW-0472">Membrane</keyword>
<comment type="caution">
    <text evidence="4">The sequence shown here is derived from an EMBL/GenBank/DDBJ whole genome shotgun (WGS) entry which is preliminary data.</text>
</comment>
<dbReference type="Pfam" id="PF26056">
    <property type="entry name" value="DUF8017"/>
    <property type="match status" value="1"/>
</dbReference>
<evidence type="ECO:0000313" key="5">
    <source>
        <dbReference type="Proteomes" id="UP001500325"/>
    </source>
</evidence>
<name>A0ABP8XP58_9PSEU</name>
<keyword evidence="2" id="KW-1133">Transmembrane helix</keyword>
<evidence type="ECO:0000256" key="1">
    <source>
        <dbReference type="SAM" id="MobiDB-lite"/>
    </source>
</evidence>
<feature type="domain" description="DUF8017" evidence="3">
    <location>
        <begin position="134"/>
        <end position="308"/>
    </location>
</feature>
<feature type="transmembrane region" description="Helical" evidence="2">
    <location>
        <begin position="105"/>
        <end position="127"/>
    </location>
</feature>
<proteinExistence type="predicted"/>
<dbReference type="InterPro" id="IPR058330">
    <property type="entry name" value="DUF8017"/>
</dbReference>
<accession>A0ABP8XP58</accession>
<dbReference type="Proteomes" id="UP001500325">
    <property type="component" value="Unassembled WGS sequence"/>
</dbReference>
<dbReference type="RefSeq" id="WP_345384272.1">
    <property type="nucleotide sequence ID" value="NZ_BAABIC010000030.1"/>
</dbReference>
<sequence>MNGPDGSDEPHGPADGPDPGPAPAAEQPTTAVPVDREPTAPPTETGVPAADAPHYPGQRYPAVPGREGEPEIPGEQPWGPPPPYATAHRSWAPPVEPREERTGRWIAGLTAVIVLALAAIGGGAWLLGSALSGPTVPAGYRPVATPYLTYAVPADWTPLDDVAARGLGVAFTGGADAAGYACRGAPYKRGTATSALVRAPDDPATLARRFAAEFGRSFYTSTAGRGPRVEVGRPRTVEIGDATGVVVEAVSTTPADDGCLATGGRTLVLAVPVPAGGTALLLANADTAGGPATPPLVPSQTVEDIIGTAALPAR</sequence>
<gene>
    <name evidence="4" type="ORF">GCM10023215_61290</name>
</gene>
<dbReference type="EMBL" id="BAABIC010000030">
    <property type="protein sequence ID" value="GAA4710943.1"/>
    <property type="molecule type" value="Genomic_DNA"/>
</dbReference>
<evidence type="ECO:0000259" key="3">
    <source>
        <dbReference type="Pfam" id="PF26056"/>
    </source>
</evidence>